<accession>A0AA35SJQ6</accession>
<keyword evidence="1" id="KW-0732">Signal</keyword>
<evidence type="ECO:0000256" key="1">
    <source>
        <dbReference type="SAM" id="SignalP"/>
    </source>
</evidence>
<dbReference type="AlphaFoldDB" id="A0AA35SJQ6"/>
<dbReference type="Proteomes" id="UP001174909">
    <property type="component" value="Unassembled WGS sequence"/>
</dbReference>
<gene>
    <name evidence="2" type="ORF">GBAR_LOCUS17244</name>
</gene>
<keyword evidence="3" id="KW-1185">Reference proteome</keyword>
<name>A0AA35SJQ6_GEOBA</name>
<evidence type="ECO:0008006" key="4">
    <source>
        <dbReference type="Google" id="ProtNLM"/>
    </source>
</evidence>
<organism evidence="2 3">
    <name type="scientific">Geodia barretti</name>
    <name type="common">Barrett's horny sponge</name>
    <dbReference type="NCBI Taxonomy" id="519541"/>
    <lineage>
        <taxon>Eukaryota</taxon>
        <taxon>Metazoa</taxon>
        <taxon>Porifera</taxon>
        <taxon>Demospongiae</taxon>
        <taxon>Heteroscleromorpha</taxon>
        <taxon>Tetractinellida</taxon>
        <taxon>Astrophorina</taxon>
        <taxon>Geodiidae</taxon>
        <taxon>Geodia</taxon>
    </lineage>
</organism>
<evidence type="ECO:0000313" key="3">
    <source>
        <dbReference type="Proteomes" id="UP001174909"/>
    </source>
</evidence>
<proteinExistence type="predicted"/>
<comment type="caution">
    <text evidence="2">The sequence shown here is derived from an EMBL/GenBank/DDBJ whole genome shotgun (WGS) entry which is preliminary data.</text>
</comment>
<reference evidence="2" key="1">
    <citation type="submission" date="2023-03" db="EMBL/GenBank/DDBJ databases">
        <authorList>
            <person name="Steffen K."/>
            <person name="Cardenas P."/>
        </authorList>
    </citation>
    <scope>NUCLEOTIDE SEQUENCE</scope>
</reference>
<sequence length="138" mass="15115">MALITVAAIIALISAACIQEGTAGLECEDGGEQWKEYRLFLGRNVGDIEVVSDADWDAFLADIVTPRFPDGLSALDVAGQWRGEDGNIERERSKMLLILAPPDTSPLDQLNEVSAEYKRRFSQDAVLRVVTEACVAFK</sequence>
<feature type="chain" id="PRO_5041249420" description="DUF3574 domain-containing protein" evidence="1">
    <location>
        <begin position="24"/>
        <end position="138"/>
    </location>
</feature>
<dbReference type="Pfam" id="PF12098">
    <property type="entry name" value="DUF3574"/>
    <property type="match status" value="1"/>
</dbReference>
<feature type="signal peptide" evidence="1">
    <location>
        <begin position="1"/>
        <end position="23"/>
    </location>
</feature>
<protein>
    <recommendedName>
        <fullName evidence="4">DUF3574 domain-containing protein</fullName>
    </recommendedName>
</protein>
<dbReference type="EMBL" id="CASHTH010002478">
    <property type="protein sequence ID" value="CAI8030397.1"/>
    <property type="molecule type" value="Genomic_DNA"/>
</dbReference>
<evidence type="ECO:0000313" key="2">
    <source>
        <dbReference type="EMBL" id="CAI8030397.1"/>
    </source>
</evidence>
<dbReference type="InterPro" id="IPR021957">
    <property type="entry name" value="DUF3574"/>
</dbReference>